<comment type="caution">
    <text evidence="2">The sequence shown here is derived from an EMBL/GenBank/DDBJ whole genome shotgun (WGS) entry which is preliminary data.</text>
</comment>
<feature type="chain" id="PRO_5010549654" description="Salt-induced outer membrane protein" evidence="1">
    <location>
        <begin position="34"/>
        <end position="253"/>
    </location>
</feature>
<evidence type="ECO:0000313" key="3">
    <source>
        <dbReference type="Proteomes" id="UP000190064"/>
    </source>
</evidence>
<reference evidence="2" key="1">
    <citation type="submission" date="2017-02" db="EMBL/GenBank/DDBJ databases">
        <title>Draft Genome Sequence of the Salt Water Bacterium Oceanospirillum linum ATCC 11336.</title>
        <authorList>
            <person name="Trachtenberg A.M."/>
            <person name="Carney J.G."/>
            <person name="Linnane J.D."/>
            <person name="Rheaume B.A."/>
            <person name="Pitts N.L."/>
            <person name="Mykles D.L."/>
            <person name="Maclea K.S."/>
        </authorList>
    </citation>
    <scope>NUCLEOTIDE SEQUENCE [LARGE SCALE GENOMIC DNA]</scope>
    <source>
        <strain evidence="2">ATCC 11336</strain>
    </source>
</reference>
<keyword evidence="1" id="KW-0732">Signal</keyword>
<dbReference type="InterPro" id="IPR007433">
    <property type="entry name" value="DUF481"/>
</dbReference>
<feature type="signal peptide" evidence="1">
    <location>
        <begin position="1"/>
        <end position="33"/>
    </location>
</feature>
<dbReference type="EMBL" id="MTSD02000002">
    <property type="protein sequence ID" value="OOV87736.1"/>
    <property type="molecule type" value="Genomic_DNA"/>
</dbReference>
<dbReference type="STRING" id="966.BTA35_0206930"/>
<dbReference type="Proteomes" id="UP000190064">
    <property type="component" value="Unassembled WGS sequence"/>
</dbReference>
<keyword evidence="3" id="KW-1185">Reference proteome</keyword>
<evidence type="ECO:0000256" key="1">
    <source>
        <dbReference type="SAM" id="SignalP"/>
    </source>
</evidence>
<accession>A0A1T1HD43</accession>
<proteinExistence type="predicted"/>
<protein>
    <recommendedName>
        <fullName evidence="4">Salt-induced outer membrane protein</fullName>
    </recommendedName>
</protein>
<dbReference type="RefSeq" id="WP_078319083.1">
    <property type="nucleotide sequence ID" value="NZ_FXTS01000002.1"/>
</dbReference>
<evidence type="ECO:0000313" key="2">
    <source>
        <dbReference type="EMBL" id="OOV87736.1"/>
    </source>
</evidence>
<sequence>MQYHDHQTHRPSSTKACVALLFPALIVARSLNAADTEPSFPKWKGAAELGSIRTTGNTNTSSINATLNLKRKARVWDLVLNLDALTSKEDDVTSKERYKGTLDLNRKFTRHHYLATTLSYEFDRFSGYDYQTLYSIGYGYRLINNRRHYLDAEIGPGYRYDQREDNSGAEEETVLRLAGKYFWKIQKGVEFDQMLSVNTGSQKTTWRSESSLKSRINGSLATKISYHWDYTDTVPVDSKHTNSEFGVTLVYNF</sequence>
<dbReference type="AlphaFoldDB" id="A0A1T1HD43"/>
<evidence type="ECO:0008006" key="4">
    <source>
        <dbReference type="Google" id="ProtNLM"/>
    </source>
</evidence>
<name>A0A1T1HD43_OCELI</name>
<gene>
    <name evidence="2" type="ORF">BTA35_0206930</name>
</gene>
<dbReference type="Pfam" id="PF04338">
    <property type="entry name" value="DUF481"/>
    <property type="match status" value="1"/>
</dbReference>
<organism evidence="2 3">
    <name type="scientific">Oceanospirillum linum</name>
    <dbReference type="NCBI Taxonomy" id="966"/>
    <lineage>
        <taxon>Bacteria</taxon>
        <taxon>Pseudomonadati</taxon>
        <taxon>Pseudomonadota</taxon>
        <taxon>Gammaproteobacteria</taxon>
        <taxon>Oceanospirillales</taxon>
        <taxon>Oceanospirillaceae</taxon>
        <taxon>Oceanospirillum</taxon>
    </lineage>
</organism>